<protein>
    <submittedName>
        <fullName evidence="2">Uncharacterized protein</fullName>
    </submittedName>
</protein>
<evidence type="ECO:0000313" key="2">
    <source>
        <dbReference type="EMBL" id="CAI2366303.1"/>
    </source>
</evidence>
<comment type="caution">
    <text evidence="2">The sequence shown here is derived from an EMBL/GenBank/DDBJ whole genome shotgun (WGS) entry which is preliminary data.</text>
</comment>
<dbReference type="AlphaFoldDB" id="A0AAD1UFF2"/>
<proteinExistence type="predicted"/>
<sequence>MESNSNFGLLKWSKRSYKGRSEPSNGLMRNDFKDNQEQKEVHPIIPPPLFDFNGNRIILRNDQQDMVPRDDLIDDSGLWSPSRIVKQPYSLSHEDRHDLQGLVESSSKKIPVCNSPVNSLESQSIQRHSSPNPEERISQQQDILTGDEGIDQQISGDLLQSEDITIDEQEEEKKQMEPLMVIERPDDIPVVAVTLTEKQFYKVGDDFTEYIQRQVDKERFEVFLEIVFEPEDSSYLINNLINNSNLRAGEVQNLSLKYLRLKNCHLLDILSSFKIPGILLFNNCYFSNSLNHFLDYASKYFANSRKNQIGYLKFKEIWTENSENELSLPAKQDYSRILAKLNNCLLNECSETIELEIAGKPSSYEDIPNRQALIHWKKTNGRKAITKLYGDSFIMSCIDQRIHIRKFVSISEEGY</sequence>
<keyword evidence="3" id="KW-1185">Reference proteome</keyword>
<gene>
    <name evidence="2" type="ORF">ECRASSUSDP1_LOCUS7576</name>
</gene>
<dbReference type="EMBL" id="CAMPGE010007383">
    <property type="protein sequence ID" value="CAI2366303.1"/>
    <property type="molecule type" value="Genomic_DNA"/>
</dbReference>
<name>A0AAD1UFF2_EUPCR</name>
<dbReference type="Proteomes" id="UP001295684">
    <property type="component" value="Unassembled WGS sequence"/>
</dbReference>
<evidence type="ECO:0000313" key="3">
    <source>
        <dbReference type="Proteomes" id="UP001295684"/>
    </source>
</evidence>
<evidence type="ECO:0000256" key="1">
    <source>
        <dbReference type="SAM" id="MobiDB-lite"/>
    </source>
</evidence>
<organism evidence="2 3">
    <name type="scientific">Euplotes crassus</name>
    <dbReference type="NCBI Taxonomy" id="5936"/>
    <lineage>
        <taxon>Eukaryota</taxon>
        <taxon>Sar</taxon>
        <taxon>Alveolata</taxon>
        <taxon>Ciliophora</taxon>
        <taxon>Intramacronucleata</taxon>
        <taxon>Spirotrichea</taxon>
        <taxon>Hypotrichia</taxon>
        <taxon>Euplotida</taxon>
        <taxon>Euplotidae</taxon>
        <taxon>Moneuplotes</taxon>
    </lineage>
</organism>
<accession>A0AAD1UFF2</accession>
<reference evidence="2" key="1">
    <citation type="submission" date="2023-07" db="EMBL/GenBank/DDBJ databases">
        <authorList>
            <consortium name="AG Swart"/>
            <person name="Singh M."/>
            <person name="Singh A."/>
            <person name="Seah K."/>
            <person name="Emmerich C."/>
        </authorList>
    </citation>
    <scope>NUCLEOTIDE SEQUENCE</scope>
    <source>
        <strain evidence="2">DP1</strain>
    </source>
</reference>
<feature type="region of interest" description="Disordered" evidence="1">
    <location>
        <begin position="116"/>
        <end position="139"/>
    </location>
</feature>